<sequence length="62" mass="7027">MMVTCILSPLDEDEEDSVSIEDVADAELDEVVKLVKQGYRITKYDWDHRSIDIVNATEAIAQ</sequence>
<name>A0A565CWI3_9BRAS</name>
<organism evidence="1 2">
    <name type="scientific">Arabis nemorensis</name>
    <dbReference type="NCBI Taxonomy" id="586526"/>
    <lineage>
        <taxon>Eukaryota</taxon>
        <taxon>Viridiplantae</taxon>
        <taxon>Streptophyta</taxon>
        <taxon>Embryophyta</taxon>
        <taxon>Tracheophyta</taxon>
        <taxon>Spermatophyta</taxon>
        <taxon>Magnoliopsida</taxon>
        <taxon>eudicotyledons</taxon>
        <taxon>Gunneridae</taxon>
        <taxon>Pentapetalae</taxon>
        <taxon>rosids</taxon>
        <taxon>malvids</taxon>
        <taxon>Brassicales</taxon>
        <taxon>Brassicaceae</taxon>
        <taxon>Arabideae</taxon>
        <taxon>Arabis</taxon>
    </lineage>
</organism>
<dbReference type="OrthoDB" id="1113665at2759"/>
<protein>
    <submittedName>
        <fullName evidence="1">Uncharacterized protein</fullName>
    </submittedName>
</protein>
<proteinExistence type="predicted"/>
<dbReference type="AlphaFoldDB" id="A0A565CWI3"/>
<dbReference type="EMBL" id="CABITT030000008">
    <property type="protein sequence ID" value="VVB17932.1"/>
    <property type="molecule type" value="Genomic_DNA"/>
</dbReference>
<comment type="caution">
    <text evidence="1">The sequence shown here is derived from an EMBL/GenBank/DDBJ whole genome shotgun (WGS) entry which is preliminary data.</text>
</comment>
<gene>
    <name evidence="1" type="ORF">ANE_LOCUS28376</name>
</gene>
<reference evidence="1" key="1">
    <citation type="submission" date="2019-07" db="EMBL/GenBank/DDBJ databases">
        <authorList>
            <person name="Dittberner H."/>
        </authorList>
    </citation>
    <scope>NUCLEOTIDE SEQUENCE [LARGE SCALE GENOMIC DNA]</scope>
</reference>
<evidence type="ECO:0000313" key="2">
    <source>
        <dbReference type="Proteomes" id="UP000489600"/>
    </source>
</evidence>
<evidence type="ECO:0000313" key="1">
    <source>
        <dbReference type="EMBL" id="VVB17932.1"/>
    </source>
</evidence>
<dbReference type="Proteomes" id="UP000489600">
    <property type="component" value="Unassembled WGS sequence"/>
</dbReference>
<accession>A0A565CWI3</accession>
<keyword evidence="2" id="KW-1185">Reference proteome</keyword>